<evidence type="ECO:0000313" key="2">
    <source>
        <dbReference type="Proteomes" id="UP000703893"/>
    </source>
</evidence>
<comment type="caution">
    <text evidence="1">The sequence shown here is derived from an EMBL/GenBank/DDBJ whole genome shotgun (WGS) entry which is preliminary data.</text>
</comment>
<gene>
    <name evidence="1" type="ORF">FJZ00_08955</name>
</gene>
<accession>A0A938BNL7</accession>
<sequence>MLKNADYASSPFLASGDLALVDTLRAGGVRDRKVATGALRAELGLVV</sequence>
<name>A0A938BNL7_9BACT</name>
<proteinExistence type="predicted"/>
<dbReference type="EMBL" id="VGJX01000509">
    <property type="protein sequence ID" value="MBM3275270.1"/>
    <property type="molecule type" value="Genomic_DNA"/>
</dbReference>
<reference evidence="1 2" key="1">
    <citation type="submission" date="2019-03" db="EMBL/GenBank/DDBJ databases">
        <title>Lake Tanganyika Metagenome-Assembled Genomes (MAGs).</title>
        <authorList>
            <person name="Tran P."/>
        </authorList>
    </citation>
    <scope>NUCLEOTIDE SEQUENCE [LARGE SCALE GENOMIC DNA]</scope>
    <source>
        <strain evidence="1">K_DeepCast_65m_m2_236</strain>
    </source>
</reference>
<protein>
    <submittedName>
        <fullName evidence="1">Uncharacterized protein</fullName>
    </submittedName>
</protein>
<dbReference type="Proteomes" id="UP000703893">
    <property type="component" value="Unassembled WGS sequence"/>
</dbReference>
<organism evidence="1 2">
    <name type="scientific">Candidatus Tanganyikabacteria bacterium</name>
    <dbReference type="NCBI Taxonomy" id="2961651"/>
    <lineage>
        <taxon>Bacteria</taxon>
        <taxon>Bacillati</taxon>
        <taxon>Candidatus Sericytochromatia</taxon>
        <taxon>Candidatus Tanganyikabacteria</taxon>
    </lineage>
</organism>
<dbReference type="AlphaFoldDB" id="A0A938BNL7"/>
<evidence type="ECO:0000313" key="1">
    <source>
        <dbReference type="EMBL" id="MBM3275270.1"/>
    </source>
</evidence>